<feature type="transmembrane region" description="Helical" evidence="1">
    <location>
        <begin position="86"/>
        <end position="108"/>
    </location>
</feature>
<feature type="transmembrane region" description="Helical" evidence="1">
    <location>
        <begin position="12"/>
        <end position="29"/>
    </location>
</feature>
<keyword evidence="1" id="KW-0812">Transmembrane</keyword>
<evidence type="ECO:0008006" key="4">
    <source>
        <dbReference type="Google" id="ProtNLM"/>
    </source>
</evidence>
<name>A0ABD6BNH1_9EURY</name>
<sequence length="121" mass="12574">MTAEDDVVRRELLFAVVGLGPAALVLIGATDPFTAWPVGVAAALLTCLTVAAADRLPGWRVVLPLATFAVVSVGFLVFRYPLPAGVVGVAMIGLNAGWALNRLVFGVVRPVPAPRLARESA</sequence>
<evidence type="ECO:0000313" key="2">
    <source>
        <dbReference type="EMBL" id="MFD1566395.1"/>
    </source>
</evidence>
<accession>A0ABD6BNH1</accession>
<keyword evidence="1" id="KW-0472">Membrane</keyword>
<dbReference type="EMBL" id="JBHUCZ010000001">
    <property type="protein sequence ID" value="MFD1566395.1"/>
    <property type="molecule type" value="Genomic_DNA"/>
</dbReference>
<organism evidence="2 3">
    <name type="scientific">Halolamina litorea</name>
    <dbReference type="NCBI Taxonomy" id="1515593"/>
    <lineage>
        <taxon>Archaea</taxon>
        <taxon>Methanobacteriati</taxon>
        <taxon>Methanobacteriota</taxon>
        <taxon>Stenosarchaea group</taxon>
        <taxon>Halobacteria</taxon>
        <taxon>Halobacteriales</taxon>
        <taxon>Haloferacaceae</taxon>
    </lineage>
</organism>
<dbReference type="RefSeq" id="WP_267645675.1">
    <property type="nucleotide sequence ID" value="NZ_JANHGR010000001.1"/>
</dbReference>
<keyword evidence="3" id="KW-1185">Reference proteome</keyword>
<proteinExistence type="predicted"/>
<feature type="transmembrane region" description="Helical" evidence="1">
    <location>
        <begin position="35"/>
        <end position="54"/>
    </location>
</feature>
<protein>
    <recommendedName>
        <fullName evidence="4">SPW repeat-containing protein</fullName>
    </recommendedName>
</protein>
<evidence type="ECO:0000313" key="3">
    <source>
        <dbReference type="Proteomes" id="UP001597139"/>
    </source>
</evidence>
<dbReference type="Proteomes" id="UP001597139">
    <property type="component" value="Unassembled WGS sequence"/>
</dbReference>
<feature type="transmembrane region" description="Helical" evidence="1">
    <location>
        <begin position="61"/>
        <end position="80"/>
    </location>
</feature>
<dbReference type="AlphaFoldDB" id="A0ABD6BNH1"/>
<evidence type="ECO:0000256" key="1">
    <source>
        <dbReference type="SAM" id="Phobius"/>
    </source>
</evidence>
<comment type="caution">
    <text evidence="2">The sequence shown here is derived from an EMBL/GenBank/DDBJ whole genome shotgun (WGS) entry which is preliminary data.</text>
</comment>
<keyword evidence="1" id="KW-1133">Transmembrane helix</keyword>
<gene>
    <name evidence="2" type="ORF">ACFSAU_02735</name>
</gene>
<reference evidence="2 3" key="1">
    <citation type="journal article" date="2019" name="Int. J. Syst. Evol. Microbiol.">
        <title>The Global Catalogue of Microorganisms (GCM) 10K type strain sequencing project: providing services to taxonomists for standard genome sequencing and annotation.</title>
        <authorList>
            <consortium name="The Broad Institute Genomics Platform"/>
            <consortium name="The Broad Institute Genome Sequencing Center for Infectious Disease"/>
            <person name="Wu L."/>
            <person name="Ma J."/>
        </authorList>
    </citation>
    <scope>NUCLEOTIDE SEQUENCE [LARGE SCALE GENOMIC DNA]</scope>
    <source>
        <strain evidence="2 3">CGMCC 1.12859</strain>
    </source>
</reference>